<dbReference type="InterPro" id="IPR036938">
    <property type="entry name" value="PAP2/HPO_sf"/>
</dbReference>
<dbReference type="InterPro" id="IPR000326">
    <property type="entry name" value="PAP2/HPO"/>
</dbReference>
<name>A0ABV2FHB3_9STRE</name>
<feature type="transmembrane region" description="Helical" evidence="1">
    <location>
        <begin position="159"/>
        <end position="180"/>
    </location>
</feature>
<keyword evidence="3" id="KW-0378">Hydrolase</keyword>
<feature type="transmembrane region" description="Helical" evidence="1">
    <location>
        <begin position="186"/>
        <end position="204"/>
    </location>
</feature>
<dbReference type="Proteomes" id="UP001549122">
    <property type="component" value="Unassembled WGS sequence"/>
</dbReference>
<proteinExistence type="predicted"/>
<feature type="domain" description="Phosphatidic acid phosphatase type 2/haloperoxidase" evidence="2">
    <location>
        <begin position="89"/>
        <end position="201"/>
    </location>
</feature>
<dbReference type="PANTHER" id="PTHR14969:SF13">
    <property type="entry name" value="AT30094P"/>
    <property type="match status" value="1"/>
</dbReference>
<keyword evidence="1" id="KW-0812">Transmembrane</keyword>
<keyword evidence="4" id="KW-1185">Reference proteome</keyword>
<evidence type="ECO:0000313" key="3">
    <source>
        <dbReference type="EMBL" id="MET3557941.1"/>
    </source>
</evidence>
<gene>
    <name evidence="3" type="ORF">ABID29_001053</name>
</gene>
<sequence length="218" mass="25007">MKNKQTYLTWGSFALLFFVILGYAVKFYPDQLAFLDVDFQNGLRGTLPDHLTHFYRKVTILANSPVILLYTAVLASYFYYQKRWKAEGAFLLGNLVILGLLSTLLKLVYNRPRPSLAYLIEDPIGASFPSWHAASSLTVAITLAIILQQRLNRVWLRQVLQAVLLLLALVTGISRIYLGVHYPSDILAGWLLSVAVTLILFPFYDQKRFEWRFTSKQR</sequence>
<feature type="transmembrane region" description="Helical" evidence="1">
    <location>
        <begin position="60"/>
        <end position="80"/>
    </location>
</feature>
<keyword evidence="1" id="KW-1133">Transmembrane helix</keyword>
<accession>A0ABV2FHB3</accession>
<keyword evidence="1" id="KW-0472">Membrane</keyword>
<feature type="transmembrane region" description="Helical" evidence="1">
    <location>
        <begin position="129"/>
        <end position="147"/>
    </location>
</feature>
<protein>
    <submittedName>
        <fullName evidence="3">Undecaprenyl-diphosphatase</fullName>
        <ecNumber evidence="3">3.6.1.27</ecNumber>
    </submittedName>
</protein>
<dbReference type="RefSeq" id="WP_354364896.1">
    <property type="nucleotide sequence ID" value="NZ_JBEPLO010000009.1"/>
</dbReference>
<evidence type="ECO:0000256" key="1">
    <source>
        <dbReference type="SAM" id="Phobius"/>
    </source>
</evidence>
<dbReference type="EMBL" id="JBEPLO010000009">
    <property type="protein sequence ID" value="MET3557941.1"/>
    <property type="molecule type" value="Genomic_DNA"/>
</dbReference>
<reference evidence="3 4" key="1">
    <citation type="submission" date="2024-06" db="EMBL/GenBank/DDBJ databases">
        <title>Genomic Encyclopedia of Type Strains, Phase IV (KMG-IV): sequencing the most valuable type-strain genomes for metagenomic binning, comparative biology and taxonomic classification.</title>
        <authorList>
            <person name="Goeker M."/>
        </authorList>
    </citation>
    <scope>NUCLEOTIDE SEQUENCE [LARGE SCALE GENOMIC DNA]</scope>
    <source>
        <strain evidence="3 4">DSM 28303</strain>
    </source>
</reference>
<dbReference type="PANTHER" id="PTHR14969">
    <property type="entry name" value="SPHINGOSINE-1-PHOSPHATE PHOSPHOHYDROLASE"/>
    <property type="match status" value="1"/>
</dbReference>
<feature type="transmembrane region" description="Helical" evidence="1">
    <location>
        <begin position="7"/>
        <end position="25"/>
    </location>
</feature>
<dbReference type="SMART" id="SM00014">
    <property type="entry name" value="acidPPc"/>
    <property type="match status" value="1"/>
</dbReference>
<evidence type="ECO:0000259" key="2">
    <source>
        <dbReference type="SMART" id="SM00014"/>
    </source>
</evidence>
<dbReference type="EC" id="3.6.1.27" evidence="3"/>
<dbReference type="CDD" id="cd03392">
    <property type="entry name" value="PAP2_like_2"/>
    <property type="match status" value="1"/>
</dbReference>
<organism evidence="3 4">
    <name type="scientific">Streptococcus rupicaprae</name>
    <dbReference type="NCBI Taxonomy" id="759619"/>
    <lineage>
        <taxon>Bacteria</taxon>
        <taxon>Bacillati</taxon>
        <taxon>Bacillota</taxon>
        <taxon>Bacilli</taxon>
        <taxon>Lactobacillales</taxon>
        <taxon>Streptococcaceae</taxon>
        <taxon>Streptococcus</taxon>
    </lineage>
</organism>
<dbReference type="SUPFAM" id="SSF48317">
    <property type="entry name" value="Acid phosphatase/Vanadium-dependent haloperoxidase"/>
    <property type="match status" value="1"/>
</dbReference>
<dbReference type="Gene3D" id="1.20.144.10">
    <property type="entry name" value="Phosphatidic acid phosphatase type 2/haloperoxidase"/>
    <property type="match status" value="2"/>
</dbReference>
<feature type="transmembrane region" description="Helical" evidence="1">
    <location>
        <begin position="89"/>
        <end position="109"/>
    </location>
</feature>
<dbReference type="Pfam" id="PF01569">
    <property type="entry name" value="PAP2"/>
    <property type="match status" value="1"/>
</dbReference>
<evidence type="ECO:0000313" key="4">
    <source>
        <dbReference type="Proteomes" id="UP001549122"/>
    </source>
</evidence>
<comment type="caution">
    <text evidence="3">The sequence shown here is derived from an EMBL/GenBank/DDBJ whole genome shotgun (WGS) entry which is preliminary data.</text>
</comment>
<dbReference type="GO" id="GO:0050380">
    <property type="term" value="F:undecaprenyl-diphosphatase activity"/>
    <property type="evidence" value="ECO:0007669"/>
    <property type="project" value="UniProtKB-EC"/>
</dbReference>